<dbReference type="EMBL" id="BSEV01000002">
    <property type="protein sequence ID" value="GLK08132.1"/>
    <property type="molecule type" value="Genomic_DNA"/>
</dbReference>
<organism evidence="2 3">
    <name type="scientific">Streptosporangium carneum</name>
    <dbReference type="NCBI Taxonomy" id="47481"/>
    <lineage>
        <taxon>Bacteria</taxon>
        <taxon>Bacillati</taxon>
        <taxon>Actinomycetota</taxon>
        <taxon>Actinomycetes</taxon>
        <taxon>Streptosporangiales</taxon>
        <taxon>Streptosporangiaceae</taxon>
        <taxon>Streptosporangium</taxon>
    </lineage>
</organism>
<dbReference type="AlphaFoldDB" id="A0A9W6HXH0"/>
<reference evidence="2" key="1">
    <citation type="journal article" date="2014" name="Int. J. Syst. Evol. Microbiol.">
        <title>Complete genome sequence of Corynebacterium casei LMG S-19264T (=DSM 44701T), isolated from a smear-ripened cheese.</title>
        <authorList>
            <consortium name="US DOE Joint Genome Institute (JGI-PGF)"/>
            <person name="Walter F."/>
            <person name="Albersmeier A."/>
            <person name="Kalinowski J."/>
            <person name="Ruckert C."/>
        </authorList>
    </citation>
    <scope>NUCLEOTIDE SEQUENCE</scope>
    <source>
        <strain evidence="2">VKM Ac-2007</strain>
    </source>
</reference>
<dbReference type="Proteomes" id="UP001143474">
    <property type="component" value="Unassembled WGS sequence"/>
</dbReference>
<sequence length="108" mass="10954">MGRIRKLGASTAAVIAITAATSLLSPALPAQAAQAANCTSGGQIGTYGGSGWATCSGIGVNQGQVIIFCEDNSGAYNTVYGPWVSSGSTSTARCSRDTVLISLGYRYR</sequence>
<gene>
    <name evidence="2" type="ORF">GCM10017600_15370</name>
</gene>
<evidence type="ECO:0000313" key="3">
    <source>
        <dbReference type="Proteomes" id="UP001143474"/>
    </source>
</evidence>
<feature type="chain" id="PRO_5040955812" description="Streptomyces killer toxin-like beta/gamma crystallin domain-containing protein" evidence="1">
    <location>
        <begin position="33"/>
        <end position="108"/>
    </location>
</feature>
<reference evidence="2" key="2">
    <citation type="submission" date="2023-01" db="EMBL/GenBank/DDBJ databases">
        <authorList>
            <person name="Sun Q."/>
            <person name="Evtushenko L."/>
        </authorList>
    </citation>
    <scope>NUCLEOTIDE SEQUENCE</scope>
    <source>
        <strain evidence="2">VKM Ac-2007</strain>
    </source>
</reference>
<protein>
    <recommendedName>
        <fullName evidence="4">Streptomyces killer toxin-like beta/gamma crystallin domain-containing protein</fullName>
    </recommendedName>
</protein>
<evidence type="ECO:0000313" key="2">
    <source>
        <dbReference type="EMBL" id="GLK08132.1"/>
    </source>
</evidence>
<evidence type="ECO:0008006" key="4">
    <source>
        <dbReference type="Google" id="ProtNLM"/>
    </source>
</evidence>
<name>A0A9W6HXH0_9ACTN</name>
<accession>A0A9W6HXH0</accession>
<feature type="signal peptide" evidence="1">
    <location>
        <begin position="1"/>
        <end position="32"/>
    </location>
</feature>
<keyword evidence="3" id="KW-1185">Reference proteome</keyword>
<proteinExistence type="predicted"/>
<keyword evidence="1" id="KW-0732">Signal</keyword>
<comment type="caution">
    <text evidence="2">The sequence shown here is derived from an EMBL/GenBank/DDBJ whole genome shotgun (WGS) entry which is preliminary data.</text>
</comment>
<evidence type="ECO:0000256" key="1">
    <source>
        <dbReference type="SAM" id="SignalP"/>
    </source>
</evidence>
<dbReference type="RefSeq" id="WP_271216644.1">
    <property type="nucleotide sequence ID" value="NZ_BAAAVD010000044.1"/>
</dbReference>